<evidence type="ECO:0000259" key="3">
    <source>
        <dbReference type="Pfam" id="PF04355"/>
    </source>
</evidence>
<keyword evidence="2" id="KW-0472">Membrane</keyword>
<name>A0ABV1SC27_9RHOB</name>
<accession>A0ABV1SC27</accession>
<protein>
    <submittedName>
        <fullName evidence="4">Outer membrane protein assembly factor BamE</fullName>
    </submittedName>
</protein>
<keyword evidence="1" id="KW-0732">Signal</keyword>
<dbReference type="InterPro" id="IPR037873">
    <property type="entry name" value="BamE-like"/>
</dbReference>
<comment type="caution">
    <text evidence="4">The sequence shown here is derived from an EMBL/GenBank/DDBJ whole genome shotgun (WGS) entry which is preliminary data.</text>
</comment>
<reference evidence="4 5" key="1">
    <citation type="submission" date="2024-01" db="EMBL/GenBank/DDBJ databases">
        <authorList>
            <person name="Deng Y."/>
            <person name="Su J."/>
        </authorList>
    </citation>
    <scope>NUCLEOTIDE SEQUENCE [LARGE SCALE GENOMIC DNA]</scope>
    <source>
        <strain evidence="4 5">CPCC 100088</strain>
    </source>
</reference>
<proteinExistence type="predicted"/>
<dbReference type="Pfam" id="PF04355">
    <property type="entry name" value="BamE"/>
    <property type="match status" value="1"/>
</dbReference>
<organism evidence="4 5">
    <name type="scientific">Thioclava kandeliae</name>
    <dbReference type="NCBI Taxonomy" id="3070818"/>
    <lineage>
        <taxon>Bacteria</taxon>
        <taxon>Pseudomonadati</taxon>
        <taxon>Pseudomonadota</taxon>
        <taxon>Alphaproteobacteria</taxon>
        <taxon>Rhodobacterales</taxon>
        <taxon>Paracoccaceae</taxon>
        <taxon>Thioclava</taxon>
    </lineage>
</organism>
<evidence type="ECO:0000256" key="1">
    <source>
        <dbReference type="ARBA" id="ARBA00022729"/>
    </source>
</evidence>
<dbReference type="Proteomes" id="UP001438953">
    <property type="component" value="Unassembled WGS sequence"/>
</dbReference>
<feature type="domain" description="Outer membrane protein assembly factor BamE" evidence="3">
    <location>
        <begin position="33"/>
        <end position="108"/>
    </location>
</feature>
<evidence type="ECO:0000313" key="4">
    <source>
        <dbReference type="EMBL" id="MER5170458.1"/>
    </source>
</evidence>
<reference evidence="4 5" key="2">
    <citation type="submission" date="2024-06" db="EMBL/GenBank/DDBJ databases">
        <title>Thioclava kandeliae sp. nov. from a rhizosphere soil sample of Kandelia candel in a mangrove.</title>
        <authorList>
            <person name="Mu T."/>
        </authorList>
    </citation>
    <scope>NUCLEOTIDE SEQUENCE [LARGE SCALE GENOMIC DNA]</scope>
    <source>
        <strain evidence="4 5">CPCC 100088</strain>
    </source>
</reference>
<keyword evidence="5" id="KW-1185">Reference proteome</keyword>
<evidence type="ECO:0000313" key="5">
    <source>
        <dbReference type="Proteomes" id="UP001438953"/>
    </source>
</evidence>
<dbReference type="Gene3D" id="3.30.1450.10">
    <property type="match status" value="1"/>
</dbReference>
<sequence>MSIGFAPRRLIQGAALCAVIGLGACSPIYRNHGYVPTDEDLSQVKVGQTTKEELDTLVGRPSSSGVLEGSDWYYVGSRWKRMGWSASKEIDRQVLAVSFTQSGVVSDIERYSLKDGHVVSPTHRVTEANVKGIGLIRQLLGSVGRMDAGSLLGDNSPSN</sequence>
<gene>
    <name evidence="4" type="ORF">VSX56_01610</name>
</gene>
<evidence type="ECO:0000256" key="2">
    <source>
        <dbReference type="ARBA" id="ARBA00023136"/>
    </source>
</evidence>
<dbReference type="RefSeq" id="WP_339112212.1">
    <property type="nucleotide sequence ID" value="NZ_JAYWLC010000001.1"/>
</dbReference>
<dbReference type="EMBL" id="JAYWLC010000001">
    <property type="protein sequence ID" value="MER5170458.1"/>
    <property type="molecule type" value="Genomic_DNA"/>
</dbReference>
<dbReference type="InterPro" id="IPR007450">
    <property type="entry name" value="BamE_dom"/>
</dbReference>